<feature type="compositionally biased region" description="Low complexity" evidence="1">
    <location>
        <begin position="9"/>
        <end position="20"/>
    </location>
</feature>
<evidence type="ECO:0000313" key="3">
    <source>
        <dbReference type="Proteomes" id="UP000317429"/>
    </source>
</evidence>
<dbReference type="EMBL" id="CP036291">
    <property type="protein sequence ID" value="QDU91761.1"/>
    <property type="molecule type" value="Genomic_DNA"/>
</dbReference>
<evidence type="ECO:0008006" key="4">
    <source>
        <dbReference type="Google" id="ProtNLM"/>
    </source>
</evidence>
<dbReference type="AlphaFoldDB" id="A0A518DJV9"/>
<evidence type="ECO:0000256" key="1">
    <source>
        <dbReference type="SAM" id="MobiDB-lite"/>
    </source>
</evidence>
<reference evidence="2 3" key="1">
    <citation type="submission" date="2019-02" db="EMBL/GenBank/DDBJ databases">
        <title>Deep-cultivation of Planctomycetes and their phenomic and genomic characterization uncovers novel biology.</title>
        <authorList>
            <person name="Wiegand S."/>
            <person name="Jogler M."/>
            <person name="Boedeker C."/>
            <person name="Pinto D."/>
            <person name="Vollmers J."/>
            <person name="Rivas-Marin E."/>
            <person name="Kohn T."/>
            <person name="Peeters S.H."/>
            <person name="Heuer A."/>
            <person name="Rast P."/>
            <person name="Oberbeckmann S."/>
            <person name="Bunk B."/>
            <person name="Jeske O."/>
            <person name="Meyerdierks A."/>
            <person name="Storesund J.E."/>
            <person name="Kallscheuer N."/>
            <person name="Luecker S."/>
            <person name="Lage O.M."/>
            <person name="Pohl T."/>
            <person name="Merkel B.J."/>
            <person name="Hornburger P."/>
            <person name="Mueller R.-W."/>
            <person name="Bruemmer F."/>
            <person name="Labrenz M."/>
            <person name="Spormann A.M."/>
            <person name="Op den Camp H."/>
            <person name="Overmann J."/>
            <person name="Amann R."/>
            <person name="Jetten M.S.M."/>
            <person name="Mascher T."/>
            <person name="Medema M.H."/>
            <person name="Devos D.P."/>
            <person name="Kaster A.-K."/>
            <person name="Ovreas L."/>
            <person name="Rohde M."/>
            <person name="Galperin M.Y."/>
            <person name="Jogler C."/>
        </authorList>
    </citation>
    <scope>NUCLEOTIDE SEQUENCE [LARGE SCALE GENOMIC DNA]</scope>
    <source>
        <strain evidence="2 3">Pla175</strain>
    </source>
</reference>
<feature type="region of interest" description="Disordered" evidence="1">
    <location>
        <begin position="1"/>
        <end position="30"/>
    </location>
</feature>
<protein>
    <recommendedName>
        <fullName evidence="4">Lumazine-binding domain protein</fullName>
    </recommendedName>
</protein>
<gene>
    <name evidence="2" type="ORF">Pla175_51920</name>
</gene>
<dbReference type="KEGG" id="pnd:Pla175_51920"/>
<evidence type="ECO:0000313" key="2">
    <source>
        <dbReference type="EMBL" id="QDU91761.1"/>
    </source>
</evidence>
<keyword evidence="3" id="KW-1185">Reference proteome</keyword>
<proteinExistence type="predicted"/>
<dbReference type="Proteomes" id="UP000317429">
    <property type="component" value="Chromosome"/>
</dbReference>
<accession>A0A518DJV9</accession>
<name>A0A518DJV9_9BACT</name>
<feature type="region of interest" description="Disordered" evidence="1">
    <location>
        <begin position="154"/>
        <end position="175"/>
    </location>
</feature>
<organism evidence="2 3">
    <name type="scientific">Pirellulimonas nuda</name>
    <dbReference type="NCBI Taxonomy" id="2528009"/>
    <lineage>
        <taxon>Bacteria</taxon>
        <taxon>Pseudomonadati</taxon>
        <taxon>Planctomycetota</taxon>
        <taxon>Planctomycetia</taxon>
        <taxon>Pirellulales</taxon>
        <taxon>Lacipirellulaceae</taxon>
        <taxon>Pirellulimonas</taxon>
    </lineage>
</organism>
<sequence length="175" mass="18021">MTGCGGGAATPPQAAQSGAQKGAPQRPTDPAAQVTYDFLQAVIRGDTDAATGLLTPTAIERFNATGSRFAPPGLASARFRLGDVAYPAPGATEAAVQCMVTDQNATEGSAREEELACLLKQVAGQWRVSGMAYEVAADQPPMVLDFEKFAPQGEAAKPAVDPARTAAAPEETQTK</sequence>